<name>A0A7J8HZZ0_MOLMO</name>
<feature type="compositionally biased region" description="Basic and acidic residues" evidence="1">
    <location>
        <begin position="78"/>
        <end position="100"/>
    </location>
</feature>
<evidence type="ECO:0000256" key="1">
    <source>
        <dbReference type="SAM" id="MobiDB-lite"/>
    </source>
</evidence>
<dbReference type="Proteomes" id="UP000550707">
    <property type="component" value="Unassembled WGS sequence"/>
</dbReference>
<feature type="region of interest" description="Disordered" evidence="1">
    <location>
        <begin position="1"/>
        <end position="26"/>
    </location>
</feature>
<evidence type="ECO:0008006" key="4">
    <source>
        <dbReference type="Google" id="ProtNLM"/>
    </source>
</evidence>
<dbReference type="AlphaFoldDB" id="A0A7J8HZZ0"/>
<comment type="caution">
    <text evidence="2">The sequence shown here is derived from an EMBL/GenBank/DDBJ whole genome shotgun (WGS) entry which is preliminary data.</text>
</comment>
<dbReference type="GO" id="GO:0005516">
    <property type="term" value="F:calmodulin binding"/>
    <property type="evidence" value="ECO:0007669"/>
    <property type="project" value="TreeGrafter"/>
</dbReference>
<gene>
    <name evidence="2" type="ORF">HJG59_010819</name>
</gene>
<dbReference type="Gene3D" id="1.20.890.10">
    <property type="entry name" value="cAMP-dependent protein kinase regulatory subunit, dimerization-anchoring domain"/>
    <property type="match status" value="1"/>
</dbReference>
<accession>A0A7J8HZZ0</accession>
<keyword evidence="3" id="KW-1185">Reference proteome</keyword>
<protein>
    <recommendedName>
        <fullName evidence="4">Sperm surface protein Sp17</fullName>
    </recommendedName>
</protein>
<organism evidence="2 3">
    <name type="scientific">Molossus molossus</name>
    <name type="common">Pallas' mastiff bat</name>
    <name type="synonym">Vespertilio molossus</name>
    <dbReference type="NCBI Taxonomy" id="27622"/>
    <lineage>
        <taxon>Eukaryota</taxon>
        <taxon>Metazoa</taxon>
        <taxon>Chordata</taxon>
        <taxon>Craniata</taxon>
        <taxon>Vertebrata</taxon>
        <taxon>Euteleostomi</taxon>
        <taxon>Mammalia</taxon>
        <taxon>Eutheria</taxon>
        <taxon>Laurasiatheria</taxon>
        <taxon>Chiroptera</taxon>
        <taxon>Yangochiroptera</taxon>
        <taxon>Molossidae</taxon>
        <taxon>Molossus</taxon>
    </lineage>
</organism>
<dbReference type="InParanoid" id="A0A7J8HZZ0"/>
<dbReference type="EMBL" id="JACASF010000005">
    <property type="protein sequence ID" value="KAF6477924.1"/>
    <property type="molecule type" value="Genomic_DNA"/>
</dbReference>
<evidence type="ECO:0000313" key="3">
    <source>
        <dbReference type="Proteomes" id="UP000550707"/>
    </source>
</evidence>
<sequence>MGSSFRGDVDSILQQPLPDPTRTWEYPEGPTCEILREQLDNIPSFAAVYFEHLLEKREKSNFDPAEWGSKVDDCSYNHRAFKEQEPPEKEKSQTPVKEETPVTALESSEEKKEEENAAVKSHLPGTLSQRGGEENETR</sequence>
<dbReference type="PANTHER" id="PTHR10699:SF16">
    <property type="entry name" value="SPERM SURFACE PROTEIN SP17"/>
    <property type="match status" value="1"/>
</dbReference>
<feature type="region of interest" description="Disordered" evidence="1">
    <location>
        <begin position="78"/>
        <end position="138"/>
    </location>
</feature>
<evidence type="ECO:0000313" key="2">
    <source>
        <dbReference type="EMBL" id="KAF6477924.1"/>
    </source>
</evidence>
<dbReference type="PANTHER" id="PTHR10699">
    <property type="entry name" value="NEUROMODULIN"/>
    <property type="match status" value="1"/>
</dbReference>
<dbReference type="GO" id="GO:0035686">
    <property type="term" value="C:sperm fibrous sheath"/>
    <property type="evidence" value="ECO:0007669"/>
    <property type="project" value="TreeGrafter"/>
</dbReference>
<feature type="compositionally biased region" description="Basic and acidic residues" evidence="1">
    <location>
        <begin position="108"/>
        <end position="117"/>
    </location>
</feature>
<dbReference type="GO" id="GO:0097228">
    <property type="term" value="C:sperm principal piece"/>
    <property type="evidence" value="ECO:0007669"/>
    <property type="project" value="TreeGrafter"/>
</dbReference>
<reference evidence="2 3" key="1">
    <citation type="journal article" date="2020" name="Nature">
        <title>Six reference-quality genomes reveal evolution of bat adaptations.</title>
        <authorList>
            <person name="Jebb D."/>
            <person name="Huang Z."/>
            <person name="Pippel M."/>
            <person name="Hughes G.M."/>
            <person name="Lavrichenko K."/>
            <person name="Devanna P."/>
            <person name="Winkler S."/>
            <person name="Jermiin L.S."/>
            <person name="Skirmuntt E.C."/>
            <person name="Katzourakis A."/>
            <person name="Burkitt-Gray L."/>
            <person name="Ray D.A."/>
            <person name="Sullivan K.A.M."/>
            <person name="Roscito J.G."/>
            <person name="Kirilenko B.M."/>
            <person name="Davalos L.M."/>
            <person name="Corthals A.P."/>
            <person name="Power M.L."/>
            <person name="Jones G."/>
            <person name="Ransome R.D."/>
            <person name="Dechmann D.K.N."/>
            <person name="Locatelli A.G."/>
            <person name="Puechmaille S.J."/>
            <person name="Fedrigo O."/>
            <person name="Jarvis E.D."/>
            <person name="Hiller M."/>
            <person name="Vernes S.C."/>
            <person name="Myers E.W."/>
            <person name="Teeling E.C."/>
        </authorList>
    </citation>
    <scope>NUCLEOTIDE SEQUENCE [LARGE SCALE GENOMIC DNA]</scope>
    <source>
        <strain evidence="2">MMolMol1</strain>
        <tissue evidence="2">Muscle</tissue>
    </source>
</reference>
<proteinExistence type="predicted"/>
<dbReference type="GO" id="GO:0005737">
    <property type="term" value="C:cytoplasm"/>
    <property type="evidence" value="ECO:0007669"/>
    <property type="project" value="TreeGrafter"/>
</dbReference>